<sequence length="218" mass="24552">MRKPASRVPVSVETDDIPRIALTHGQTIWLMTELGLHHGVSTSTFNYYIKSLRKLGIPFEKGKGQSEGHRHVTYDFEELMELTVALLLRVYGTLPDTVVAGLREFRDDLRPIYRQAYFDTKTKTYPVARVAEHGRNHVAIDGLFLDLNIRYSAGQMIEFGPPKAMSPFEAVTTFARSEVPARSYLPLNVTALAEMIVGRTQVLPSIRRGRGARQAHQS</sequence>
<protein>
    <submittedName>
        <fullName evidence="1">Uncharacterized protein</fullName>
    </submittedName>
</protein>
<evidence type="ECO:0000313" key="2">
    <source>
        <dbReference type="Proteomes" id="UP001143370"/>
    </source>
</evidence>
<organism evidence="1 2">
    <name type="scientific">Ancylobacter dichloromethanicus</name>
    <dbReference type="NCBI Taxonomy" id="518825"/>
    <lineage>
        <taxon>Bacteria</taxon>
        <taxon>Pseudomonadati</taxon>
        <taxon>Pseudomonadota</taxon>
        <taxon>Alphaproteobacteria</taxon>
        <taxon>Hyphomicrobiales</taxon>
        <taxon>Xanthobacteraceae</taxon>
        <taxon>Ancylobacter</taxon>
    </lineage>
</organism>
<proteinExistence type="predicted"/>
<gene>
    <name evidence="1" type="ORF">GCM10017643_38850</name>
</gene>
<evidence type="ECO:0000313" key="1">
    <source>
        <dbReference type="EMBL" id="GLK73767.1"/>
    </source>
</evidence>
<keyword evidence="2" id="KW-1185">Reference proteome</keyword>
<dbReference type="EMBL" id="BSFJ01000033">
    <property type="protein sequence ID" value="GLK73767.1"/>
    <property type="molecule type" value="Genomic_DNA"/>
</dbReference>
<comment type="caution">
    <text evidence="1">The sequence shown here is derived from an EMBL/GenBank/DDBJ whole genome shotgun (WGS) entry which is preliminary data.</text>
</comment>
<reference evidence="1" key="2">
    <citation type="submission" date="2023-01" db="EMBL/GenBank/DDBJ databases">
        <authorList>
            <person name="Sun Q."/>
            <person name="Evtushenko L."/>
        </authorList>
    </citation>
    <scope>NUCLEOTIDE SEQUENCE</scope>
    <source>
        <strain evidence="1">VKM B-2484</strain>
    </source>
</reference>
<dbReference type="AlphaFoldDB" id="A0A9W6N184"/>
<name>A0A9W6N184_9HYPH</name>
<dbReference type="Proteomes" id="UP001143370">
    <property type="component" value="Unassembled WGS sequence"/>
</dbReference>
<dbReference type="RefSeq" id="WP_213376006.1">
    <property type="nucleotide sequence ID" value="NZ_BSFJ01000033.1"/>
</dbReference>
<accession>A0A9W6N184</accession>
<reference evidence="1" key="1">
    <citation type="journal article" date="2014" name="Int. J. Syst. Evol. Microbiol.">
        <title>Complete genome sequence of Corynebacterium casei LMG S-19264T (=DSM 44701T), isolated from a smear-ripened cheese.</title>
        <authorList>
            <consortium name="US DOE Joint Genome Institute (JGI-PGF)"/>
            <person name="Walter F."/>
            <person name="Albersmeier A."/>
            <person name="Kalinowski J."/>
            <person name="Ruckert C."/>
        </authorList>
    </citation>
    <scope>NUCLEOTIDE SEQUENCE</scope>
    <source>
        <strain evidence="1">VKM B-2484</strain>
    </source>
</reference>